<gene>
    <name evidence="1" type="ORF">CO007_03085</name>
</gene>
<dbReference type="Proteomes" id="UP000229370">
    <property type="component" value="Unassembled WGS sequence"/>
</dbReference>
<proteinExistence type="predicted"/>
<accession>A0A2M8GMJ3</accession>
<sequence>MVKGQSSQPFRVLTKMIEFGNLTPAQGVQHYVLEGPREHTRLIPLVMVGLFPQLVADDLITKMLTAVNLGQSYVPQYWSKILRLTLPDMIVDPRLNREEFIREMAQINDWPLIMLSFSLTYRTLHYSVTLHWIDDCLPQEALRLLQTKARKNDKIV</sequence>
<name>A0A2M8GMJ3_9BACT</name>
<dbReference type="AlphaFoldDB" id="A0A2M8GMJ3"/>
<protein>
    <submittedName>
        <fullName evidence="1">Uncharacterized protein</fullName>
    </submittedName>
</protein>
<comment type="caution">
    <text evidence="1">The sequence shown here is derived from an EMBL/GenBank/DDBJ whole genome shotgun (WGS) entry which is preliminary data.</text>
</comment>
<evidence type="ECO:0000313" key="2">
    <source>
        <dbReference type="Proteomes" id="UP000229370"/>
    </source>
</evidence>
<dbReference type="EMBL" id="PFQK01000052">
    <property type="protein sequence ID" value="PJC81766.1"/>
    <property type="molecule type" value="Genomic_DNA"/>
</dbReference>
<evidence type="ECO:0000313" key="1">
    <source>
        <dbReference type="EMBL" id="PJC81766.1"/>
    </source>
</evidence>
<reference evidence="2" key="1">
    <citation type="submission" date="2017-09" db="EMBL/GenBank/DDBJ databases">
        <title>Depth-based differentiation of microbial function through sediment-hosted aquifers and enrichment of novel symbionts in the deep terrestrial subsurface.</title>
        <authorList>
            <person name="Probst A.J."/>
            <person name="Ladd B."/>
            <person name="Jarett J.K."/>
            <person name="Geller-Mcgrath D.E."/>
            <person name="Sieber C.M.K."/>
            <person name="Emerson J.B."/>
            <person name="Anantharaman K."/>
            <person name="Thomas B.C."/>
            <person name="Malmstrom R."/>
            <person name="Stieglmeier M."/>
            <person name="Klingl A."/>
            <person name="Woyke T."/>
            <person name="Ryan C.M."/>
            <person name="Banfield J.F."/>
        </authorList>
    </citation>
    <scope>NUCLEOTIDE SEQUENCE [LARGE SCALE GENOMIC DNA]</scope>
</reference>
<organism evidence="1 2">
    <name type="scientific">Candidatus Roizmanbacteria bacterium CG_4_8_14_3_um_filter_36_10</name>
    <dbReference type="NCBI Taxonomy" id="1974834"/>
    <lineage>
        <taxon>Bacteria</taxon>
        <taxon>Candidatus Roizmaniibacteriota</taxon>
    </lineage>
</organism>